<comment type="caution">
    <text evidence="1">The sequence shown here is derived from an EMBL/GenBank/DDBJ whole genome shotgun (WGS) entry which is preliminary data.</text>
</comment>
<dbReference type="PANTHER" id="PTHR31400:SF1">
    <property type="entry name" value="PROTEIN GUCD1"/>
    <property type="match status" value="1"/>
</dbReference>
<protein>
    <submittedName>
        <fullName evidence="1">Gucd1 protein</fullName>
    </submittedName>
</protein>
<evidence type="ECO:0000313" key="2">
    <source>
        <dbReference type="Proteomes" id="UP001152836"/>
    </source>
</evidence>
<name>A0AAU9ZAU5_PHORO</name>
<reference evidence="1" key="1">
    <citation type="submission" date="2022-06" db="EMBL/GenBank/DDBJ databases">
        <authorList>
            <person name="Andreotti S."/>
            <person name="Wyler E."/>
        </authorList>
    </citation>
    <scope>NUCLEOTIDE SEQUENCE</scope>
</reference>
<evidence type="ECO:0000313" key="1">
    <source>
        <dbReference type="EMBL" id="CAH6789816.1"/>
    </source>
</evidence>
<dbReference type="Proteomes" id="UP001152836">
    <property type="component" value="Unassembled WGS sequence"/>
</dbReference>
<dbReference type="SMR" id="A0AAU9ZAU5"/>
<sequence>MRTEAEAAGQPLEPGDFVQLPVPIIQQLYHWDCGLACSRMVLR</sequence>
<dbReference type="Pfam" id="PF09778">
    <property type="entry name" value="Guanylate_cyc_2"/>
    <property type="match status" value="1"/>
</dbReference>
<accession>A0AAU9ZAU5</accession>
<organism evidence="1 2">
    <name type="scientific">Phodopus roborovskii</name>
    <name type="common">Roborovski's desert hamster</name>
    <name type="synonym">Cricetulus roborovskii</name>
    <dbReference type="NCBI Taxonomy" id="109678"/>
    <lineage>
        <taxon>Eukaryota</taxon>
        <taxon>Metazoa</taxon>
        <taxon>Chordata</taxon>
        <taxon>Craniata</taxon>
        <taxon>Vertebrata</taxon>
        <taxon>Euteleostomi</taxon>
        <taxon>Mammalia</taxon>
        <taxon>Eutheria</taxon>
        <taxon>Euarchontoglires</taxon>
        <taxon>Glires</taxon>
        <taxon>Rodentia</taxon>
        <taxon>Myomorpha</taxon>
        <taxon>Muroidea</taxon>
        <taxon>Cricetidae</taxon>
        <taxon>Cricetinae</taxon>
        <taxon>Phodopus</taxon>
    </lineage>
</organism>
<dbReference type="InterPro" id="IPR018616">
    <property type="entry name" value="GUCD1"/>
</dbReference>
<dbReference type="EMBL" id="CALSGD010001418">
    <property type="protein sequence ID" value="CAH6789816.1"/>
    <property type="molecule type" value="Genomic_DNA"/>
</dbReference>
<proteinExistence type="predicted"/>
<keyword evidence="2" id="KW-1185">Reference proteome</keyword>
<dbReference type="AlphaFoldDB" id="A0AAU9ZAU5"/>
<dbReference type="PANTHER" id="PTHR31400">
    <property type="entry name" value="GUANYLYL CYCLASE DOMAIN CONTAINING PROTEIN 1 GUCD1"/>
    <property type="match status" value="1"/>
</dbReference>
<gene>
    <name evidence="1" type="primary">Gucd1</name>
    <name evidence="1" type="ORF">PHOROB_LOCUS7264</name>
</gene>